<proteinExistence type="predicted"/>
<feature type="domain" description="Bacteriophage T5 Orf172 DNA-binding" evidence="2">
    <location>
        <begin position="394"/>
        <end position="477"/>
    </location>
</feature>
<keyword evidence="1" id="KW-0175">Coiled coil</keyword>
<evidence type="ECO:0000259" key="2">
    <source>
        <dbReference type="SMART" id="SM00974"/>
    </source>
</evidence>
<sequence length="522" mass="61700">MFYKKAKLLIQKDEELCSLNETLKEKEGRISLLDIELQKVNSENQALKQKVDEKTKLLIEKEEELCSLKESLKEKEDSILLLNIELQKVNSENKDLKQRNDELNSKYSLYIEHDIEFEKKKIALNDLISARIELNEKYLEGLSIYNSLNQEIEIFKDTIEIGSFGLYQPRFNYDDTEVFKNEILSNFEKQKALIDEDKAILCRIEWTVNNSVAEGRRMTKKHKKLWLLAFNGECNSLISRVKWNNVEKSKERIIKTFEKLNQFGVVDSLEIQKEFLYLKLEELQLNYEYQLKKYEEKEEQKRIREQIREEEKALRDYEKAEREAEEEERYLQKALEKVKQKFGIVTPSEVDALNAKVKELEAQIKEAQEKKERAIALAQTTKVGYIYVISNIGTLGEDIYKIGMTRRLDPKDRVDELSNASVPFRFDVHATIFSEHAPQLEYELHKKFNDKRINRVNRRKEFFQVSLEEIEEFVKEHANAEIEFTKVAGAREYRETMTVLKQLQTINESIVNESKFPESLLS</sequence>
<dbReference type="Pfam" id="PF13455">
    <property type="entry name" value="MUG113"/>
    <property type="match status" value="1"/>
</dbReference>
<comment type="caution">
    <text evidence="3">The sequence shown here is derived from an EMBL/GenBank/DDBJ whole genome shotgun (WGS) entry which is preliminary data.</text>
</comment>
<feature type="coiled-coil region" evidence="1">
    <location>
        <begin position="266"/>
        <end position="377"/>
    </location>
</feature>
<dbReference type="Pfam" id="PF13250">
    <property type="entry name" value="SNIPE"/>
    <property type="match status" value="1"/>
</dbReference>
<dbReference type="AlphaFoldDB" id="A0A645BJ26"/>
<dbReference type="InterPro" id="IPR025280">
    <property type="entry name" value="SNIPE"/>
</dbReference>
<reference evidence="3" key="1">
    <citation type="submission" date="2019-08" db="EMBL/GenBank/DDBJ databases">
        <authorList>
            <person name="Kucharzyk K."/>
            <person name="Murdoch R.W."/>
            <person name="Higgins S."/>
            <person name="Loffler F."/>
        </authorList>
    </citation>
    <scope>NUCLEOTIDE SEQUENCE</scope>
</reference>
<feature type="coiled-coil region" evidence="1">
    <location>
        <begin position="23"/>
        <end position="113"/>
    </location>
</feature>
<dbReference type="EMBL" id="VSSQ01020493">
    <property type="protein sequence ID" value="MPM65395.1"/>
    <property type="molecule type" value="Genomic_DNA"/>
</dbReference>
<protein>
    <recommendedName>
        <fullName evidence="2">Bacteriophage T5 Orf172 DNA-binding domain-containing protein</fullName>
    </recommendedName>
</protein>
<dbReference type="SMART" id="SM00974">
    <property type="entry name" value="T5orf172"/>
    <property type="match status" value="1"/>
</dbReference>
<evidence type="ECO:0000313" key="3">
    <source>
        <dbReference type="EMBL" id="MPM65395.1"/>
    </source>
</evidence>
<dbReference type="InterPro" id="IPR018306">
    <property type="entry name" value="Phage_T5_Orf172_DNA-bd"/>
</dbReference>
<evidence type="ECO:0000256" key="1">
    <source>
        <dbReference type="SAM" id="Coils"/>
    </source>
</evidence>
<name>A0A645BJ26_9ZZZZ</name>
<organism evidence="3">
    <name type="scientific">bioreactor metagenome</name>
    <dbReference type="NCBI Taxonomy" id="1076179"/>
    <lineage>
        <taxon>unclassified sequences</taxon>
        <taxon>metagenomes</taxon>
        <taxon>ecological metagenomes</taxon>
    </lineage>
</organism>
<gene>
    <name evidence="3" type="ORF">SDC9_112291</name>
</gene>
<accession>A0A645BJ26</accession>